<dbReference type="Proteomes" id="UP000285301">
    <property type="component" value="Unassembled WGS sequence"/>
</dbReference>
<dbReference type="AlphaFoldDB" id="A0A3S3P486"/>
<dbReference type="PROSITE" id="PS50137">
    <property type="entry name" value="DS_RBD"/>
    <property type="match status" value="2"/>
</dbReference>
<evidence type="ECO:0000256" key="1">
    <source>
        <dbReference type="PROSITE-ProRule" id="PRU00266"/>
    </source>
</evidence>
<dbReference type="Pfam" id="PF02137">
    <property type="entry name" value="A_deamin"/>
    <property type="match status" value="1"/>
</dbReference>
<dbReference type="GO" id="GO:0006382">
    <property type="term" value="P:adenosine to inosine editing"/>
    <property type="evidence" value="ECO:0007669"/>
    <property type="project" value="TreeGrafter"/>
</dbReference>
<dbReference type="OrthoDB" id="10268011at2759"/>
<protein>
    <submittedName>
        <fullName evidence="5">Double-stranded RNA-specific editase Adar-like isoform X3</fullName>
    </submittedName>
</protein>
<gene>
    <name evidence="5" type="ORF">B4U79_04336</name>
    <name evidence="4" type="ORF">B4U79_04385</name>
    <name evidence="6" type="ORF">B4U79_14928</name>
</gene>
<reference evidence="5" key="2">
    <citation type="submission" date="2018-11" db="EMBL/GenBank/DDBJ databases">
        <title>Trombidioid mite genomics.</title>
        <authorList>
            <person name="Dong X."/>
        </authorList>
    </citation>
    <scope>NUCLEOTIDE SEQUENCE</scope>
    <source>
        <strain evidence="5">UoL-WK</strain>
    </source>
</reference>
<dbReference type="STRING" id="1965070.A0A3S3P486"/>
<proteinExistence type="predicted"/>
<dbReference type="GO" id="GO:0003725">
    <property type="term" value="F:double-stranded RNA binding"/>
    <property type="evidence" value="ECO:0007669"/>
    <property type="project" value="TreeGrafter"/>
</dbReference>
<dbReference type="PROSITE" id="PS50141">
    <property type="entry name" value="A_DEAMIN_EDITASE"/>
    <property type="match status" value="1"/>
</dbReference>
<dbReference type="SMART" id="SM00552">
    <property type="entry name" value="ADEAMc"/>
    <property type="match status" value="1"/>
</dbReference>
<dbReference type="PANTHER" id="PTHR10910">
    <property type="entry name" value="EUKARYOTE SPECIFIC DSRNA BINDING PROTEIN"/>
    <property type="match status" value="1"/>
</dbReference>
<evidence type="ECO:0000313" key="7">
    <source>
        <dbReference type="Proteomes" id="UP000285301"/>
    </source>
</evidence>
<dbReference type="GO" id="GO:0003726">
    <property type="term" value="F:double-stranded RNA adenosine deaminase activity"/>
    <property type="evidence" value="ECO:0007669"/>
    <property type="project" value="TreeGrafter"/>
</dbReference>
<keyword evidence="1" id="KW-0694">RNA-binding</keyword>
<dbReference type="GO" id="GO:0005730">
    <property type="term" value="C:nucleolus"/>
    <property type="evidence" value="ECO:0007669"/>
    <property type="project" value="TreeGrafter"/>
</dbReference>
<dbReference type="GO" id="GO:0005737">
    <property type="term" value="C:cytoplasm"/>
    <property type="evidence" value="ECO:0007669"/>
    <property type="project" value="TreeGrafter"/>
</dbReference>
<dbReference type="InterPro" id="IPR014720">
    <property type="entry name" value="dsRBD_dom"/>
</dbReference>
<dbReference type="GO" id="GO:0008251">
    <property type="term" value="F:tRNA-specific adenosine deaminase activity"/>
    <property type="evidence" value="ECO:0007669"/>
    <property type="project" value="TreeGrafter"/>
</dbReference>
<dbReference type="EMBL" id="NCKU01003295">
    <property type="protein sequence ID" value="RWS07807.1"/>
    <property type="molecule type" value="Genomic_DNA"/>
</dbReference>
<reference evidence="5 7" key="1">
    <citation type="journal article" date="2018" name="Gigascience">
        <title>Genomes of trombidid mites reveal novel predicted allergens and laterally-transferred genes associated with secondary metabolism.</title>
        <authorList>
            <person name="Dong X."/>
            <person name="Chaisiri K."/>
            <person name="Xia D."/>
            <person name="Armstrong S.D."/>
            <person name="Fang Y."/>
            <person name="Donnelly M.J."/>
            <person name="Kadowaki T."/>
            <person name="McGarry J.W."/>
            <person name="Darby A.C."/>
            <person name="Makepeace B.L."/>
        </authorList>
    </citation>
    <scope>NUCLEOTIDE SEQUENCE [LARGE SCALE GENOMIC DNA]</scope>
    <source>
        <strain evidence="5">UoL-WK</strain>
    </source>
</reference>
<evidence type="ECO:0000313" key="4">
    <source>
        <dbReference type="EMBL" id="RWS07444.1"/>
    </source>
</evidence>
<sequence length="709" mass="80197">MYENPIQALTSQFREPNAVRFVEEGRRGPPHNPTYRISCHLLGNVFFGHGRSKQTAKQDAAKNALDYISQIQKSGFHYHPRFVPTHAIRPSNPVSVHFNSDSFSSTDFNSPSHSLSFNSPQYSNHHFGLRSEKHKLLLADPSAPYSPSKRGRTIEFENFIDKTDSTQSRDDSVSANINVKSEFASDDLEVMSDFIKFDEAPKSSEQCTETEKEIRTKKAKERITLRIMTDKPMEQNPIALIHELNPDASWQFLKAENIGKLTTKFTMQLTVNNSNFIGKGRTKKLAKMDAAKIALLELYNINLMNYVNPQVIIRREEDLLLNQDIANAIGNSVLLKSKEIFELCKELKKWSVLAAIVLTDEDRPQWFDIICITSGTKCVKGDNLSMLGHVINDCHAEILARRCFLLHLYRQINSFLDDKDKPEIIIEPCENSGGFRLKSNIKVHLFISTSPCGDARVFSPKEESAIDAHPNRLSRGLLRAKIESGEGTIPVKKEASTLTWDGILQGQQRIQFMSCSDKIALWNLVGLQGSLLSHIIEPVYLESVVIGSLFNYEHLVRAINGRLNLNFESDSMRDLPPSFKLNKAKVAKAILKEINDQRQVQKAPSYAINWIKGDTRLEIINCDTGKLQDGSASRLSKRFLFLQFCNLLGRNASTLSSSNLNSYIPVVYRDAKTSSFLYQKCKTQAIQAFMEQNLGTWIQVPNEIDLFSL</sequence>
<dbReference type="Pfam" id="PF00035">
    <property type="entry name" value="dsrm"/>
    <property type="match status" value="2"/>
</dbReference>
<name>A0A3S3P486_9ACAR</name>
<organism evidence="5 7">
    <name type="scientific">Dinothrombium tinctorium</name>
    <dbReference type="NCBI Taxonomy" id="1965070"/>
    <lineage>
        <taxon>Eukaryota</taxon>
        <taxon>Metazoa</taxon>
        <taxon>Ecdysozoa</taxon>
        <taxon>Arthropoda</taxon>
        <taxon>Chelicerata</taxon>
        <taxon>Arachnida</taxon>
        <taxon>Acari</taxon>
        <taxon>Acariformes</taxon>
        <taxon>Trombidiformes</taxon>
        <taxon>Prostigmata</taxon>
        <taxon>Anystina</taxon>
        <taxon>Parasitengona</taxon>
        <taxon>Trombidioidea</taxon>
        <taxon>Trombidiidae</taxon>
        <taxon>Dinothrombium</taxon>
    </lineage>
</organism>
<dbReference type="EMBL" id="NCKU01003477">
    <property type="protein sequence ID" value="RWS07444.1"/>
    <property type="molecule type" value="Genomic_DNA"/>
</dbReference>
<dbReference type="SUPFAM" id="SSF54768">
    <property type="entry name" value="dsRNA-binding domain-like"/>
    <property type="match status" value="2"/>
</dbReference>
<comment type="caution">
    <text evidence="5">The sequence shown here is derived from an EMBL/GenBank/DDBJ whole genome shotgun (WGS) entry which is preliminary data.</text>
</comment>
<dbReference type="EMBL" id="NCKU01003332">
    <property type="protein sequence ID" value="RWS07726.1"/>
    <property type="molecule type" value="Genomic_DNA"/>
</dbReference>
<evidence type="ECO:0000259" key="3">
    <source>
        <dbReference type="PROSITE" id="PS50141"/>
    </source>
</evidence>
<keyword evidence="7" id="KW-1185">Reference proteome</keyword>
<dbReference type="InterPro" id="IPR002466">
    <property type="entry name" value="A_deamin"/>
</dbReference>
<accession>A0A3S3P486</accession>
<dbReference type="PANTHER" id="PTHR10910:SF62">
    <property type="entry name" value="AT07585P-RELATED"/>
    <property type="match status" value="1"/>
</dbReference>
<dbReference type="SMART" id="SM00358">
    <property type="entry name" value="DSRM"/>
    <property type="match status" value="2"/>
</dbReference>
<feature type="domain" description="DRBM" evidence="2">
    <location>
        <begin position="264"/>
        <end position="300"/>
    </location>
</feature>
<evidence type="ECO:0000259" key="2">
    <source>
        <dbReference type="PROSITE" id="PS50137"/>
    </source>
</evidence>
<evidence type="ECO:0000313" key="5">
    <source>
        <dbReference type="EMBL" id="RWS07726.1"/>
    </source>
</evidence>
<feature type="domain" description="DRBM" evidence="2">
    <location>
        <begin position="4"/>
        <end position="70"/>
    </location>
</feature>
<feature type="domain" description="A to I editase" evidence="3">
    <location>
        <begin position="371"/>
        <end position="707"/>
    </location>
</feature>
<evidence type="ECO:0000313" key="6">
    <source>
        <dbReference type="EMBL" id="RWS07807.1"/>
    </source>
</evidence>
<dbReference type="Gene3D" id="3.30.160.20">
    <property type="match status" value="2"/>
</dbReference>
<dbReference type="GO" id="GO:0006396">
    <property type="term" value="P:RNA processing"/>
    <property type="evidence" value="ECO:0007669"/>
    <property type="project" value="InterPro"/>
</dbReference>